<dbReference type="InterPro" id="IPR036388">
    <property type="entry name" value="WH-like_DNA-bd_sf"/>
</dbReference>
<reference evidence="5 6" key="1">
    <citation type="submission" date="2020-08" db="EMBL/GenBank/DDBJ databases">
        <title>A Genomic Blueprint of the Chicken Gut Microbiome.</title>
        <authorList>
            <person name="Gilroy R."/>
            <person name="Ravi A."/>
            <person name="Getino M."/>
            <person name="Pursley I."/>
            <person name="Horton D.L."/>
            <person name="Alikhan N.-F."/>
            <person name="Baker D."/>
            <person name="Gharbi K."/>
            <person name="Hall N."/>
            <person name="Watson M."/>
            <person name="Adriaenssens E.M."/>
            <person name="Foster-Nyarko E."/>
            <person name="Jarju S."/>
            <person name="Secka A."/>
            <person name="Antonio M."/>
            <person name="Oren A."/>
            <person name="Chaudhuri R."/>
            <person name="La Ragione R.M."/>
            <person name="Hildebrand F."/>
            <person name="Pallen M.J."/>
        </authorList>
    </citation>
    <scope>NUCLEOTIDE SEQUENCE [LARGE SCALE GENOMIC DNA]</scope>
    <source>
        <strain evidence="5 6">Sa3CVN1</strain>
    </source>
</reference>
<gene>
    <name evidence="5" type="ORF">H9661_15870</name>
</gene>
<dbReference type="PRINTS" id="PR00598">
    <property type="entry name" value="HTHMARR"/>
</dbReference>
<protein>
    <submittedName>
        <fullName evidence="5">Winged helix-turn-helix transcriptional regulator</fullName>
    </submittedName>
</protein>
<evidence type="ECO:0000256" key="1">
    <source>
        <dbReference type="ARBA" id="ARBA00023015"/>
    </source>
</evidence>
<evidence type="ECO:0000259" key="4">
    <source>
        <dbReference type="PROSITE" id="PS50995"/>
    </source>
</evidence>
<evidence type="ECO:0000313" key="6">
    <source>
        <dbReference type="Proteomes" id="UP000627781"/>
    </source>
</evidence>
<evidence type="ECO:0000256" key="2">
    <source>
        <dbReference type="ARBA" id="ARBA00023125"/>
    </source>
</evidence>
<dbReference type="Pfam" id="PF12802">
    <property type="entry name" value="MarR_2"/>
    <property type="match status" value="1"/>
</dbReference>
<accession>A0ABR8PXD5</accession>
<dbReference type="Gene3D" id="1.10.10.10">
    <property type="entry name" value="Winged helix-like DNA-binding domain superfamily/Winged helix DNA-binding domain"/>
    <property type="match status" value="1"/>
</dbReference>
<dbReference type="PANTHER" id="PTHR42756">
    <property type="entry name" value="TRANSCRIPTIONAL REGULATOR, MARR"/>
    <property type="match status" value="1"/>
</dbReference>
<keyword evidence="3" id="KW-0804">Transcription</keyword>
<keyword evidence="1" id="KW-0805">Transcription regulation</keyword>
<dbReference type="EMBL" id="JACSRA010000029">
    <property type="protein sequence ID" value="MBD7912829.1"/>
    <property type="molecule type" value="Genomic_DNA"/>
</dbReference>
<keyword evidence="6" id="KW-1185">Reference proteome</keyword>
<proteinExistence type="predicted"/>
<dbReference type="SMART" id="SM00347">
    <property type="entry name" value="HTH_MARR"/>
    <property type="match status" value="1"/>
</dbReference>
<dbReference type="RefSeq" id="WP_191769714.1">
    <property type="nucleotide sequence ID" value="NZ_JACSRA010000029.1"/>
</dbReference>
<dbReference type="InterPro" id="IPR036390">
    <property type="entry name" value="WH_DNA-bd_sf"/>
</dbReference>
<sequence length="162" mass="19086">MNKYYIQQIFSTIFYLSNKIQVQGDKLDKRITVRQWMVLLTILHLPENNASYSRIADKMGCTKQNVKHIIDSLQKKNYVILEKNEKDKRAINIKITTECSEIMKEYYKNGDKYLKNIFSNFEEKELKTLCESLKKIANYDGSNWTGYEEIVNIGGKPNEKQL</sequence>
<feature type="domain" description="HTH marR-type" evidence="4">
    <location>
        <begin position="6"/>
        <end position="138"/>
    </location>
</feature>
<dbReference type="PROSITE" id="PS50995">
    <property type="entry name" value="HTH_MARR_2"/>
    <property type="match status" value="1"/>
</dbReference>
<comment type="caution">
    <text evidence="5">The sequence shown here is derived from an EMBL/GenBank/DDBJ whole genome shotgun (WGS) entry which is preliminary data.</text>
</comment>
<evidence type="ECO:0000256" key="3">
    <source>
        <dbReference type="ARBA" id="ARBA00023163"/>
    </source>
</evidence>
<dbReference type="PANTHER" id="PTHR42756:SF1">
    <property type="entry name" value="TRANSCRIPTIONAL REPRESSOR OF EMRAB OPERON"/>
    <property type="match status" value="1"/>
</dbReference>
<dbReference type="SUPFAM" id="SSF46785">
    <property type="entry name" value="Winged helix' DNA-binding domain"/>
    <property type="match status" value="1"/>
</dbReference>
<organism evidence="5 6">
    <name type="scientific">Clostridium cibarium</name>
    <dbReference type="NCBI Taxonomy" id="2762247"/>
    <lineage>
        <taxon>Bacteria</taxon>
        <taxon>Bacillati</taxon>
        <taxon>Bacillota</taxon>
        <taxon>Clostridia</taxon>
        <taxon>Eubacteriales</taxon>
        <taxon>Clostridiaceae</taxon>
        <taxon>Clostridium</taxon>
    </lineage>
</organism>
<name>A0ABR8PXD5_9CLOT</name>
<dbReference type="InterPro" id="IPR000835">
    <property type="entry name" value="HTH_MarR-typ"/>
</dbReference>
<keyword evidence="2" id="KW-0238">DNA-binding</keyword>
<dbReference type="Proteomes" id="UP000627781">
    <property type="component" value="Unassembled WGS sequence"/>
</dbReference>
<evidence type="ECO:0000313" key="5">
    <source>
        <dbReference type="EMBL" id="MBD7912829.1"/>
    </source>
</evidence>